<feature type="transmembrane region" description="Helical" evidence="8">
    <location>
        <begin position="16"/>
        <end position="36"/>
    </location>
</feature>
<comment type="similarity">
    <text evidence="2 8">Belongs to the Casparian strip membrane proteins (CASP) family.</text>
</comment>
<evidence type="ECO:0000313" key="10">
    <source>
        <dbReference type="EMBL" id="TVU10967.1"/>
    </source>
</evidence>
<dbReference type="Proteomes" id="UP000324897">
    <property type="component" value="Chromosome 3"/>
</dbReference>
<feature type="non-terminal residue" evidence="10">
    <location>
        <position position="1"/>
    </location>
</feature>
<gene>
    <name evidence="10" type="ORF">EJB05_44524</name>
</gene>
<dbReference type="Gramene" id="TVU10967">
    <property type="protein sequence ID" value="TVU10967"/>
    <property type="gene ID" value="EJB05_44524"/>
</dbReference>
<keyword evidence="4 8" id="KW-1003">Cell membrane</keyword>
<sequence length="122" mass="13097">MKDVVGRPGTGSGLTLRVLQFAFATASLVTVANAYASGSYSAFFYLGFSMFMQLLWSFLLGCVDIVCLVGNTELNAPCPISAMLVGDWFVGIFSFSAATASAETCTSETHSRIYLVEYKLFG</sequence>
<evidence type="ECO:0000256" key="3">
    <source>
        <dbReference type="ARBA" id="ARBA00011489"/>
    </source>
</evidence>
<evidence type="ECO:0000256" key="2">
    <source>
        <dbReference type="ARBA" id="ARBA00007651"/>
    </source>
</evidence>
<evidence type="ECO:0000259" key="9">
    <source>
        <dbReference type="Pfam" id="PF04535"/>
    </source>
</evidence>
<comment type="caution">
    <text evidence="10">The sequence shown here is derived from an EMBL/GenBank/DDBJ whole genome shotgun (WGS) entry which is preliminary data.</text>
</comment>
<evidence type="ECO:0000256" key="1">
    <source>
        <dbReference type="ARBA" id="ARBA00004651"/>
    </source>
</evidence>
<dbReference type="GO" id="GO:0005886">
    <property type="term" value="C:plasma membrane"/>
    <property type="evidence" value="ECO:0007669"/>
    <property type="project" value="UniProtKB-SubCell"/>
</dbReference>
<evidence type="ECO:0000256" key="4">
    <source>
        <dbReference type="ARBA" id="ARBA00022475"/>
    </source>
</evidence>
<name>A0A5J9TIF1_9POAL</name>
<feature type="domain" description="Casparian strip membrane protein" evidence="9">
    <location>
        <begin position="7"/>
        <end position="105"/>
    </location>
</feature>
<dbReference type="PANTHER" id="PTHR32021">
    <property type="entry name" value="CASP-LIKE PROTEIN 5B3"/>
    <property type="match status" value="1"/>
</dbReference>
<feature type="transmembrane region" description="Helical" evidence="8">
    <location>
        <begin position="42"/>
        <end position="70"/>
    </location>
</feature>
<dbReference type="Pfam" id="PF04535">
    <property type="entry name" value="CASP_dom"/>
    <property type="match status" value="1"/>
</dbReference>
<evidence type="ECO:0000313" key="11">
    <source>
        <dbReference type="Proteomes" id="UP000324897"/>
    </source>
</evidence>
<dbReference type="AlphaFoldDB" id="A0A5J9TIF1"/>
<proteinExistence type="inferred from homology"/>
<evidence type="ECO:0000256" key="6">
    <source>
        <dbReference type="ARBA" id="ARBA00022989"/>
    </source>
</evidence>
<organism evidence="10 11">
    <name type="scientific">Eragrostis curvula</name>
    <name type="common">weeping love grass</name>
    <dbReference type="NCBI Taxonomy" id="38414"/>
    <lineage>
        <taxon>Eukaryota</taxon>
        <taxon>Viridiplantae</taxon>
        <taxon>Streptophyta</taxon>
        <taxon>Embryophyta</taxon>
        <taxon>Tracheophyta</taxon>
        <taxon>Spermatophyta</taxon>
        <taxon>Magnoliopsida</taxon>
        <taxon>Liliopsida</taxon>
        <taxon>Poales</taxon>
        <taxon>Poaceae</taxon>
        <taxon>PACMAD clade</taxon>
        <taxon>Chloridoideae</taxon>
        <taxon>Eragrostideae</taxon>
        <taxon>Eragrostidinae</taxon>
        <taxon>Eragrostis</taxon>
    </lineage>
</organism>
<comment type="subcellular location">
    <subcellularLocation>
        <location evidence="1 8">Cell membrane</location>
        <topology evidence="1 8">Multi-pass membrane protein</topology>
    </subcellularLocation>
</comment>
<protein>
    <recommendedName>
        <fullName evidence="8">CASP-like protein</fullName>
    </recommendedName>
</protein>
<dbReference type="InterPro" id="IPR006702">
    <property type="entry name" value="CASP_dom"/>
</dbReference>
<evidence type="ECO:0000256" key="7">
    <source>
        <dbReference type="ARBA" id="ARBA00023136"/>
    </source>
</evidence>
<dbReference type="PANTHER" id="PTHR32021:SF51">
    <property type="entry name" value="CASP-LIKE PROTEIN 5B3"/>
    <property type="match status" value="1"/>
</dbReference>
<dbReference type="EMBL" id="RWGY01000039">
    <property type="protein sequence ID" value="TVU10967.1"/>
    <property type="molecule type" value="Genomic_DNA"/>
</dbReference>
<reference evidence="10 11" key="1">
    <citation type="journal article" date="2019" name="Sci. Rep.">
        <title>A high-quality genome of Eragrostis curvula grass provides insights into Poaceae evolution and supports new strategies to enhance forage quality.</title>
        <authorList>
            <person name="Carballo J."/>
            <person name="Santos B.A.C.M."/>
            <person name="Zappacosta D."/>
            <person name="Garbus I."/>
            <person name="Selva J.P."/>
            <person name="Gallo C.A."/>
            <person name="Diaz A."/>
            <person name="Albertini E."/>
            <person name="Caccamo M."/>
            <person name="Echenique V."/>
        </authorList>
    </citation>
    <scope>NUCLEOTIDE SEQUENCE [LARGE SCALE GENOMIC DNA]</scope>
    <source>
        <strain evidence="11">cv. Victoria</strain>
        <tissue evidence="10">Leaf</tissue>
    </source>
</reference>
<keyword evidence="7 8" id="KW-0472">Membrane</keyword>
<evidence type="ECO:0000256" key="8">
    <source>
        <dbReference type="RuleBase" id="RU361233"/>
    </source>
</evidence>
<evidence type="ECO:0000256" key="5">
    <source>
        <dbReference type="ARBA" id="ARBA00022692"/>
    </source>
</evidence>
<keyword evidence="6 8" id="KW-1133">Transmembrane helix</keyword>
<keyword evidence="5 8" id="KW-0812">Transmembrane</keyword>
<dbReference type="InterPro" id="IPR045009">
    <property type="entry name" value="CASPL-5"/>
</dbReference>
<keyword evidence="11" id="KW-1185">Reference proteome</keyword>
<comment type="caution">
    <text evidence="8">Lacks conserved residue(s) required for the propagation of feature annotation.</text>
</comment>
<comment type="subunit">
    <text evidence="3 8">Homodimer and heterodimers.</text>
</comment>
<accession>A0A5J9TIF1</accession>